<feature type="compositionally biased region" description="Basic and acidic residues" evidence="1">
    <location>
        <begin position="179"/>
        <end position="192"/>
    </location>
</feature>
<feature type="domain" description="Transposase-like Mu C-terminal" evidence="2">
    <location>
        <begin position="96"/>
        <end position="149"/>
    </location>
</feature>
<dbReference type="EMBL" id="BOOP01000051">
    <property type="protein sequence ID" value="GII43078.1"/>
    <property type="molecule type" value="Genomic_DNA"/>
</dbReference>
<accession>A0A8J3UCQ7</accession>
<feature type="compositionally biased region" description="Basic residues" evidence="1">
    <location>
        <begin position="248"/>
        <end position="260"/>
    </location>
</feature>
<proteinExistence type="predicted"/>
<evidence type="ECO:0000259" key="2">
    <source>
        <dbReference type="Pfam" id="PF09299"/>
    </source>
</evidence>
<gene>
    <name evidence="3" type="ORF">Pph01_80810</name>
</gene>
<dbReference type="InterPro" id="IPR009004">
    <property type="entry name" value="Transposase_Mu_C"/>
</dbReference>
<comment type="caution">
    <text evidence="3">The sequence shown here is derived from an EMBL/GenBank/DDBJ whole genome shotgun (WGS) entry which is preliminary data.</text>
</comment>
<reference evidence="3 4" key="1">
    <citation type="submission" date="2021-01" db="EMBL/GenBank/DDBJ databases">
        <title>Whole genome shotgun sequence of Planotetraspora phitsanulokensis NBRC 104273.</title>
        <authorList>
            <person name="Komaki H."/>
            <person name="Tamura T."/>
        </authorList>
    </citation>
    <scope>NUCLEOTIDE SEQUENCE [LARGE SCALE GENOMIC DNA]</scope>
    <source>
        <strain evidence="3 4">NBRC 104273</strain>
    </source>
</reference>
<keyword evidence="4" id="KW-1185">Reference proteome</keyword>
<evidence type="ECO:0000256" key="1">
    <source>
        <dbReference type="SAM" id="MobiDB-lite"/>
    </source>
</evidence>
<name>A0A8J3UCQ7_9ACTN</name>
<dbReference type="Proteomes" id="UP000622547">
    <property type="component" value="Unassembled WGS sequence"/>
</dbReference>
<feature type="region of interest" description="Disordered" evidence="1">
    <location>
        <begin position="166"/>
        <end position="260"/>
    </location>
</feature>
<organism evidence="3 4">
    <name type="scientific">Planotetraspora phitsanulokensis</name>
    <dbReference type="NCBI Taxonomy" id="575192"/>
    <lineage>
        <taxon>Bacteria</taxon>
        <taxon>Bacillati</taxon>
        <taxon>Actinomycetota</taxon>
        <taxon>Actinomycetes</taxon>
        <taxon>Streptosporangiales</taxon>
        <taxon>Streptosporangiaceae</taxon>
        <taxon>Planotetraspora</taxon>
    </lineage>
</organism>
<dbReference type="Pfam" id="PF09299">
    <property type="entry name" value="Mu-transpos_C"/>
    <property type="match status" value="1"/>
</dbReference>
<dbReference type="Gene3D" id="2.30.30.130">
    <property type="entry name" value="Transposase, Mu, C-terminal"/>
    <property type="match status" value="1"/>
</dbReference>
<evidence type="ECO:0000313" key="4">
    <source>
        <dbReference type="Proteomes" id="UP000622547"/>
    </source>
</evidence>
<evidence type="ECO:0000313" key="3">
    <source>
        <dbReference type="EMBL" id="GII43078.1"/>
    </source>
</evidence>
<protein>
    <recommendedName>
        <fullName evidence="2">Transposase-like Mu C-terminal domain-containing protein</fullName>
    </recommendedName>
</protein>
<sequence length="260" mass="29450">METLNGAAERMLFADLPRYTHGQRLLNGKLVDSDQPALPFTSFVTILLEWVQWWNTEHRLSGTGKTPAESWQEDLTPIDWVPAEDLRMFTLEEDGRIRKITTKGIQKGRGRFYTAAWMTGRAGDSVKVRYMPHHDDQIEVFDARTGRYLGSAELSDKASPAEIEEMKQARARRSQQLRADLKAAEKQRRERYAAVSNAQQPERLGSVTEAEAQAETGSLDDDEMARIATKRPLTTDGLPSTWVLPGTAKRRRQQNKHGGQ</sequence>
<dbReference type="InterPro" id="IPR015378">
    <property type="entry name" value="Transposase-like_Mu_C"/>
</dbReference>
<dbReference type="AlphaFoldDB" id="A0A8J3UCQ7"/>